<feature type="domain" description="eCIS core" evidence="2">
    <location>
        <begin position="228"/>
        <end position="304"/>
    </location>
</feature>
<feature type="region of interest" description="Disordered" evidence="1">
    <location>
        <begin position="1"/>
        <end position="28"/>
    </location>
</feature>
<comment type="caution">
    <text evidence="4">The sequence shown here is derived from an EMBL/GenBank/DDBJ whole genome shotgun (WGS) entry which is preliminary data.</text>
</comment>
<evidence type="ECO:0000259" key="3">
    <source>
        <dbReference type="Pfam" id="PF15521"/>
    </source>
</evidence>
<accession>A0A5M3SZ16</accession>
<dbReference type="InterPro" id="IPR025295">
    <property type="entry name" value="eCIS_core_dom"/>
</dbReference>
<proteinExistence type="predicted"/>
<dbReference type="Pfam" id="PF13699">
    <property type="entry name" value="eCIS_core"/>
    <property type="match status" value="1"/>
</dbReference>
<evidence type="ECO:0000313" key="4">
    <source>
        <dbReference type="EMBL" id="GCE92443.1"/>
    </source>
</evidence>
<dbReference type="Pfam" id="PF15521">
    <property type="entry name" value="Ntox11"/>
    <property type="match status" value="1"/>
</dbReference>
<dbReference type="GeneID" id="301681448"/>
<organism evidence="4 5">
    <name type="scientific">Limnospira platensis NIES-46</name>
    <dbReference type="NCBI Taxonomy" id="1236695"/>
    <lineage>
        <taxon>Bacteria</taxon>
        <taxon>Bacillati</taxon>
        <taxon>Cyanobacteriota</taxon>
        <taxon>Cyanophyceae</taxon>
        <taxon>Oscillatoriophycideae</taxon>
        <taxon>Oscillatoriales</taxon>
        <taxon>Sirenicapillariaceae</taxon>
        <taxon>Limnospira</taxon>
    </lineage>
</organism>
<feature type="compositionally biased region" description="Basic and acidic residues" evidence="1">
    <location>
        <begin position="561"/>
        <end position="575"/>
    </location>
</feature>
<feature type="domain" description="Novel toxin 11" evidence="3">
    <location>
        <begin position="772"/>
        <end position="834"/>
    </location>
</feature>
<evidence type="ECO:0000313" key="5">
    <source>
        <dbReference type="Proteomes" id="UP000326169"/>
    </source>
</evidence>
<gene>
    <name evidence="4" type="ORF">NIES46_04830</name>
</gene>
<dbReference type="RefSeq" id="WP_014277540.1">
    <property type="nucleotide sequence ID" value="NZ_BIMW01000016.1"/>
</dbReference>
<feature type="region of interest" description="Disordered" evidence="1">
    <location>
        <begin position="561"/>
        <end position="587"/>
    </location>
</feature>
<feature type="compositionally biased region" description="Acidic residues" evidence="1">
    <location>
        <begin position="187"/>
        <end position="197"/>
    </location>
</feature>
<dbReference type="EMBL" id="BIMW01000016">
    <property type="protein sequence ID" value="GCE92443.1"/>
    <property type="molecule type" value="Genomic_DNA"/>
</dbReference>
<protein>
    <recommendedName>
        <fullName evidence="6">DUF4157 domain-containing protein</fullName>
    </recommendedName>
</protein>
<feature type="compositionally biased region" description="Basic and acidic residues" evidence="1">
    <location>
        <begin position="219"/>
        <end position="233"/>
    </location>
</feature>
<feature type="compositionally biased region" description="Basic and acidic residues" evidence="1">
    <location>
        <begin position="916"/>
        <end position="939"/>
    </location>
</feature>
<dbReference type="Proteomes" id="UP000326169">
    <property type="component" value="Unassembled WGS sequence"/>
</dbReference>
<evidence type="ECO:0000256" key="1">
    <source>
        <dbReference type="SAM" id="MobiDB-lite"/>
    </source>
</evidence>
<feature type="region of interest" description="Disordered" evidence="1">
    <location>
        <begin position="916"/>
        <end position="941"/>
    </location>
</feature>
<name>A0A5M3SZ16_LIMPL</name>
<feature type="region of interest" description="Disordered" evidence="1">
    <location>
        <begin position="144"/>
        <end position="233"/>
    </location>
</feature>
<sequence>MKIQRRKKRHNEAKGNAVPVQAQFQSRPFQDANFAGRDQELTRPEMQFQQESSGFDLANIPVFANTKRSPEPIQRTEDDDIQMKGEPNAPMQRVFQTLAQRDNPTNGTPQQPIQAKLTVGAVGDKYEQEADRVADVVVDQIQSPPTHPEVQKQEAEGGQEQPQLLRTPRISQLQKKEELSNTLQRESDEEEFDDDGDVQMKPQTASAGGEVSADLESSIQREKGGGEPLDEHLQSQMGQAMGADFRGVRIHDNSQASQLNQSIQAKAFTTGQDIFFKQGEYQPESRGGQKLIAHELTHVVQQGGSQIQSKKDDNSTVATGGLLTLQRKTYTVKDQAHARDENDKSKETYNPGDLVEISDDETQHKIDPAGNNKWYRIKDSKPPCYIRATRLQLYGTYISANKRVNSNDDALKSQKDNIEKINELTKIKNRDYKNKKGETVWQDMNLAKQIDLGKGFLTDDIVKVIQELSQIPKGKTYLSQNGFLTQEELEKVAEEKRVIKDWERYEEHDFVRLSARILPDVRGEAVLSPIHHLQIATYQRDLGIKDEKFRQTPGYLRHEAKEMKKAKEEYEKAAKTDPNSEDTKKKKENYEAVKKGIYDKDTEMWEKTLNNDLTTIPESNQKIAKKYQEQTDSAIAILKRVFIVLQHGLMYRDDQDKPKFEEWQENVAVALSHGGRVMINLPPLGGTEKQHEFIYWLLGGTVQKDKPKSHDHKDVDTSSDYYRAQVDTRIASSHDVEVTKNSLKELKGDTLDIVGTIKHYGMDIPLGGLGNEDMAGDVILPDGRHGHMYIYYRPPSSKEPGSVLIGAETSRMAHTDVFGMYHDQRGAPAEVSSTGTSKAGRIGAEFGGRVVDYTTLSQDGKSLTVKDPKWLEELKEAEKNVQQGIITSKELLGKKIKEDERKLLFGEKSIDQSKKMKQYRVKDKAHARDEEGHKKEEYKPGAVVKISDDTTQPQFAKNGKNRWYRIKDSQPPRYIREARLHWD</sequence>
<dbReference type="InterPro" id="IPR029121">
    <property type="entry name" value="Ntox11"/>
</dbReference>
<feature type="compositionally biased region" description="Polar residues" evidence="1">
    <location>
        <begin position="160"/>
        <end position="173"/>
    </location>
</feature>
<reference evidence="4 5" key="1">
    <citation type="journal article" date="2019" name="J Genomics">
        <title>The Draft Genome of a Hydrogen-producing Cyanobacterium, Arthrospira platensis NIES-46.</title>
        <authorList>
            <person name="Suzuki S."/>
            <person name="Yamaguchi H."/>
            <person name="Kawachi M."/>
        </authorList>
    </citation>
    <scope>NUCLEOTIDE SEQUENCE [LARGE SCALE GENOMIC DNA]</scope>
    <source>
        <strain evidence="4 5">NIES-46</strain>
    </source>
</reference>
<keyword evidence="5" id="KW-1185">Reference proteome</keyword>
<feature type="compositionally biased region" description="Basic residues" evidence="1">
    <location>
        <begin position="1"/>
        <end position="11"/>
    </location>
</feature>
<evidence type="ECO:0000259" key="2">
    <source>
        <dbReference type="Pfam" id="PF13699"/>
    </source>
</evidence>
<feature type="region of interest" description="Disordered" evidence="1">
    <location>
        <begin position="63"/>
        <end position="86"/>
    </location>
</feature>
<evidence type="ECO:0008006" key="6">
    <source>
        <dbReference type="Google" id="ProtNLM"/>
    </source>
</evidence>